<proteinExistence type="predicted"/>
<organism evidence="7 8">
    <name type="scientific">Neogobius melanostomus</name>
    <name type="common">round goby</name>
    <dbReference type="NCBI Taxonomy" id="47308"/>
    <lineage>
        <taxon>Eukaryota</taxon>
        <taxon>Metazoa</taxon>
        <taxon>Chordata</taxon>
        <taxon>Craniata</taxon>
        <taxon>Vertebrata</taxon>
        <taxon>Euteleostomi</taxon>
        <taxon>Actinopterygii</taxon>
        <taxon>Neopterygii</taxon>
        <taxon>Teleostei</taxon>
        <taxon>Neoteleostei</taxon>
        <taxon>Acanthomorphata</taxon>
        <taxon>Gobiaria</taxon>
        <taxon>Gobiiformes</taxon>
        <taxon>Gobioidei</taxon>
        <taxon>Gobiidae</taxon>
        <taxon>Benthophilinae</taxon>
        <taxon>Neogobiini</taxon>
        <taxon>Neogobius</taxon>
    </lineage>
</organism>
<dbReference type="InterPro" id="IPR052598">
    <property type="entry name" value="IgSF_CEA-related"/>
</dbReference>
<dbReference type="Pfam" id="PF07679">
    <property type="entry name" value="I-set"/>
    <property type="match status" value="2"/>
</dbReference>
<evidence type="ECO:0000256" key="3">
    <source>
        <dbReference type="ARBA" id="ARBA00023180"/>
    </source>
</evidence>
<name>A0A8C6TZ44_9GOBI</name>
<feature type="domain" description="Ig-like" evidence="6">
    <location>
        <begin position="364"/>
        <end position="442"/>
    </location>
</feature>
<dbReference type="PROSITE" id="PS50835">
    <property type="entry name" value="IG_LIKE"/>
    <property type="match status" value="4"/>
</dbReference>
<evidence type="ECO:0000256" key="1">
    <source>
        <dbReference type="ARBA" id="ARBA00022729"/>
    </source>
</evidence>
<dbReference type="SMART" id="SM00408">
    <property type="entry name" value="IGc2"/>
    <property type="match status" value="3"/>
</dbReference>
<dbReference type="PANTHER" id="PTHR44337">
    <property type="entry name" value="CARCINOEMBRYONIC ANTIGEN-RELATED CELL ADHESION MOLECULE 8"/>
    <property type="match status" value="1"/>
</dbReference>
<dbReference type="Gene3D" id="2.60.40.10">
    <property type="entry name" value="Immunoglobulins"/>
    <property type="match status" value="5"/>
</dbReference>
<evidence type="ECO:0000313" key="7">
    <source>
        <dbReference type="Ensembl" id="ENSNMLP00000026266.1"/>
    </source>
</evidence>
<dbReference type="InterPro" id="IPR003598">
    <property type="entry name" value="Ig_sub2"/>
</dbReference>
<feature type="domain" description="Ig-like" evidence="6">
    <location>
        <begin position="269"/>
        <end position="359"/>
    </location>
</feature>
<dbReference type="CDD" id="cd00096">
    <property type="entry name" value="Ig"/>
    <property type="match status" value="1"/>
</dbReference>
<keyword evidence="5" id="KW-0812">Transmembrane</keyword>
<evidence type="ECO:0000256" key="4">
    <source>
        <dbReference type="ARBA" id="ARBA00023319"/>
    </source>
</evidence>
<keyword evidence="3" id="KW-0325">Glycoprotein</keyword>
<dbReference type="Ensembl" id="ENSNMLT00000029347.1">
    <property type="protein sequence ID" value="ENSNMLP00000026266.1"/>
    <property type="gene ID" value="ENSNMLG00000016747.1"/>
</dbReference>
<dbReference type="SMART" id="SM00409">
    <property type="entry name" value="IG"/>
    <property type="match status" value="5"/>
</dbReference>
<sequence>MTDPEFTVMVWNFNDQTGIKPVATRAGTNLKIPAAYTGRSDLDTNGQLTLKALTVKDSGEYSFSIIDKLGETRTGETELRVMVPVSEVVITSSVPEARELSPVVLNCTAKGSFLQFKWFNASTVITASEHMKVEHTKTTSTLSFPSVYRADLVGPIFCEASNTLSKAKSQDFSLKINYGPERLTVTHVPEYVAAGSDFSLNCSAVSSPPADYNWLRNGELTDFTDAVLTLKLLETKNLAMEKASYVCNATNPKTKDVISSAPVTFTVIEKVVNVQLSKTSEKLFAGNSTVNISCSAMKGSMQTLEWQKNGVALSADGRVVIAADKTSVQISPVQKEDNADFTCTISNPVSKNMAKTNLTVFYGPEPAEIKGKPAVEVTDLVKLECSAASMPRAIYTWKYNGSMTKVTNNIYTIEKAIYADTGTYTCEAHNPETGRNSSKSFFLAVKEEGTLDEGLSDGAIAGIVIGVLAAVAIAIGLFIYCRQKLPLESPY</sequence>
<feature type="transmembrane region" description="Helical" evidence="5">
    <location>
        <begin position="459"/>
        <end position="481"/>
    </location>
</feature>
<dbReference type="Pfam" id="PF13927">
    <property type="entry name" value="Ig_3"/>
    <property type="match status" value="1"/>
</dbReference>
<keyword evidence="4" id="KW-0393">Immunoglobulin domain</keyword>
<dbReference type="InterPro" id="IPR003599">
    <property type="entry name" value="Ig_sub"/>
</dbReference>
<keyword evidence="1" id="KW-0732">Signal</keyword>
<keyword evidence="2" id="KW-1015">Disulfide bond</keyword>
<feature type="domain" description="Ig-like" evidence="6">
    <location>
        <begin position="180"/>
        <end position="264"/>
    </location>
</feature>
<accession>A0A8C6TZ44</accession>
<reference evidence="7" key="1">
    <citation type="submission" date="2025-08" db="UniProtKB">
        <authorList>
            <consortium name="Ensembl"/>
        </authorList>
    </citation>
    <scope>IDENTIFICATION</scope>
</reference>
<dbReference type="InterPro" id="IPR036179">
    <property type="entry name" value="Ig-like_dom_sf"/>
</dbReference>
<dbReference type="Pfam" id="PF13895">
    <property type="entry name" value="Ig_2"/>
    <property type="match status" value="1"/>
</dbReference>
<evidence type="ECO:0000256" key="5">
    <source>
        <dbReference type="SAM" id="Phobius"/>
    </source>
</evidence>
<keyword evidence="5" id="KW-0472">Membrane</keyword>
<dbReference type="AlphaFoldDB" id="A0A8C6TZ44"/>
<evidence type="ECO:0000256" key="2">
    <source>
        <dbReference type="ARBA" id="ARBA00023157"/>
    </source>
</evidence>
<dbReference type="InterPro" id="IPR013783">
    <property type="entry name" value="Ig-like_fold"/>
</dbReference>
<dbReference type="InterPro" id="IPR007110">
    <property type="entry name" value="Ig-like_dom"/>
</dbReference>
<dbReference type="SUPFAM" id="SSF48726">
    <property type="entry name" value="Immunoglobulin"/>
    <property type="match status" value="4"/>
</dbReference>
<feature type="domain" description="Ig-like" evidence="6">
    <location>
        <begin position="84"/>
        <end position="173"/>
    </location>
</feature>
<dbReference type="InterPro" id="IPR013098">
    <property type="entry name" value="Ig_I-set"/>
</dbReference>
<dbReference type="PANTHER" id="PTHR44337:SF17">
    <property type="entry name" value="CARCINOEMBRYONIC ANTIGEN-RELATED CELL ADHESION MOLECULE 5 ISOFORM X1"/>
    <property type="match status" value="1"/>
</dbReference>
<protein>
    <recommendedName>
        <fullName evidence="6">Ig-like domain-containing protein</fullName>
    </recommendedName>
</protein>
<reference evidence="7" key="2">
    <citation type="submission" date="2025-09" db="UniProtKB">
        <authorList>
            <consortium name="Ensembl"/>
        </authorList>
    </citation>
    <scope>IDENTIFICATION</scope>
</reference>
<evidence type="ECO:0000313" key="8">
    <source>
        <dbReference type="Proteomes" id="UP000694523"/>
    </source>
</evidence>
<keyword evidence="8" id="KW-1185">Reference proteome</keyword>
<dbReference type="Proteomes" id="UP000694523">
    <property type="component" value="Unplaced"/>
</dbReference>
<evidence type="ECO:0000259" key="6">
    <source>
        <dbReference type="PROSITE" id="PS50835"/>
    </source>
</evidence>
<keyword evidence="5" id="KW-1133">Transmembrane helix</keyword>